<keyword evidence="11" id="KW-1208">Phospholipid metabolism</keyword>
<dbReference type="SUPFAM" id="SSF56024">
    <property type="entry name" value="Phospholipase D/nuclease"/>
    <property type="match status" value="2"/>
</dbReference>
<evidence type="ECO:0000313" key="15">
    <source>
        <dbReference type="EMBL" id="SHE30227.1"/>
    </source>
</evidence>
<feature type="transmembrane region" description="Helical" evidence="13">
    <location>
        <begin position="72"/>
        <end position="90"/>
    </location>
</feature>
<keyword evidence="4" id="KW-0808">Transferase</keyword>
<keyword evidence="7 13" id="KW-1133">Transmembrane helix</keyword>
<keyword evidence="3" id="KW-0444">Lipid biosynthesis</keyword>
<dbReference type="InterPro" id="IPR022924">
    <property type="entry name" value="Cardiolipin_synthase"/>
</dbReference>
<dbReference type="Proteomes" id="UP000184245">
    <property type="component" value="Unassembled WGS sequence"/>
</dbReference>
<dbReference type="InterPro" id="IPR027379">
    <property type="entry name" value="CLS_N"/>
</dbReference>
<dbReference type="Pfam" id="PF13091">
    <property type="entry name" value="PLDc_2"/>
    <property type="match status" value="2"/>
</dbReference>
<keyword evidence="8" id="KW-0443">Lipid metabolism</keyword>
<dbReference type="STRING" id="1122155.SAMN02745158_00063"/>
<keyword evidence="6" id="KW-0677">Repeat</keyword>
<keyword evidence="16" id="KW-1185">Reference proteome</keyword>
<dbReference type="InterPro" id="IPR025202">
    <property type="entry name" value="PLD-like_dom"/>
</dbReference>
<keyword evidence="9 13" id="KW-0472">Membrane</keyword>
<dbReference type="Gene3D" id="3.30.870.10">
    <property type="entry name" value="Endonuclease Chain A"/>
    <property type="match status" value="2"/>
</dbReference>
<feature type="transmembrane region" description="Helical" evidence="13">
    <location>
        <begin position="42"/>
        <end position="60"/>
    </location>
</feature>
<evidence type="ECO:0000256" key="8">
    <source>
        <dbReference type="ARBA" id="ARBA00023098"/>
    </source>
</evidence>
<dbReference type="CDD" id="cd09160">
    <property type="entry name" value="PLDc_SMU_988_like_2"/>
    <property type="match status" value="1"/>
</dbReference>
<evidence type="ECO:0000256" key="2">
    <source>
        <dbReference type="ARBA" id="ARBA00022475"/>
    </source>
</evidence>
<dbReference type="NCBIfam" id="TIGR04265">
    <property type="entry name" value="bac_cardiolipin"/>
    <property type="match status" value="1"/>
</dbReference>
<dbReference type="OrthoDB" id="9762009at2"/>
<dbReference type="RefSeq" id="WP_072848146.1">
    <property type="nucleotide sequence ID" value="NZ_FQVI01000001.1"/>
</dbReference>
<dbReference type="EMBL" id="FQVI01000001">
    <property type="protein sequence ID" value="SHE30227.1"/>
    <property type="molecule type" value="Genomic_DNA"/>
</dbReference>
<keyword evidence="2" id="KW-1003">Cell membrane</keyword>
<evidence type="ECO:0000256" key="6">
    <source>
        <dbReference type="ARBA" id="ARBA00022737"/>
    </source>
</evidence>
<evidence type="ECO:0000256" key="3">
    <source>
        <dbReference type="ARBA" id="ARBA00022516"/>
    </source>
</evidence>
<dbReference type="CDD" id="cd09154">
    <property type="entry name" value="PLDc_SMU_988_like_1"/>
    <property type="match status" value="1"/>
</dbReference>
<feature type="domain" description="PLD phosphodiesterase" evidence="14">
    <location>
        <begin position="426"/>
        <end position="453"/>
    </location>
</feature>
<keyword evidence="5 13" id="KW-0812">Transmembrane</keyword>
<reference evidence="15 16" key="1">
    <citation type="submission" date="2016-11" db="EMBL/GenBank/DDBJ databases">
        <authorList>
            <person name="Jaros S."/>
            <person name="Januszkiewicz K."/>
            <person name="Wedrychowicz H."/>
        </authorList>
    </citation>
    <scope>NUCLEOTIDE SEQUENCE [LARGE SCALE GENOMIC DNA]</scope>
    <source>
        <strain evidence="15 16">DSM 17459</strain>
    </source>
</reference>
<dbReference type="GO" id="GO:0005886">
    <property type="term" value="C:plasma membrane"/>
    <property type="evidence" value="ECO:0007669"/>
    <property type="project" value="UniProtKB-SubCell"/>
</dbReference>
<dbReference type="SMART" id="SM00155">
    <property type="entry name" value="PLDc"/>
    <property type="match status" value="2"/>
</dbReference>
<dbReference type="GO" id="GO:0008808">
    <property type="term" value="F:cardiolipin synthase activity"/>
    <property type="evidence" value="ECO:0007669"/>
    <property type="project" value="UniProtKB-UniRule"/>
</dbReference>
<evidence type="ECO:0000256" key="4">
    <source>
        <dbReference type="ARBA" id="ARBA00022679"/>
    </source>
</evidence>
<feature type="domain" description="PLD phosphodiesterase" evidence="14">
    <location>
        <begin position="248"/>
        <end position="275"/>
    </location>
</feature>
<evidence type="ECO:0000256" key="5">
    <source>
        <dbReference type="ARBA" id="ARBA00022692"/>
    </source>
</evidence>
<dbReference type="PANTHER" id="PTHR21248">
    <property type="entry name" value="CARDIOLIPIN SYNTHASE"/>
    <property type="match status" value="1"/>
</dbReference>
<dbReference type="InterPro" id="IPR001736">
    <property type="entry name" value="PLipase_D/transphosphatidylase"/>
</dbReference>
<proteinExistence type="predicted"/>
<evidence type="ECO:0000256" key="7">
    <source>
        <dbReference type="ARBA" id="ARBA00022989"/>
    </source>
</evidence>
<dbReference type="GO" id="GO:0032049">
    <property type="term" value="P:cardiolipin biosynthetic process"/>
    <property type="evidence" value="ECO:0007669"/>
    <property type="project" value="UniProtKB-UniRule"/>
</dbReference>
<evidence type="ECO:0000256" key="11">
    <source>
        <dbReference type="ARBA" id="ARBA00023264"/>
    </source>
</evidence>
<evidence type="ECO:0000256" key="9">
    <source>
        <dbReference type="ARBA" id="ARBA00023136"/>
    </source>
</evidence>
<organism evidence="15 16">
    <name type="scientific">Lactonifactor longoviformis DSM 17459</name>
    <dbReference type="NCBI Taxonomy" id="1122155"/>
    <lineage>
        <taxon>Bacteria</taxon>
        <taxon>Bacillati</taxon>
        <taxon>Bacillota</taxon>
        <taxon>Clostridia</taxon>
        <taxon>Eubacteriales</taxon>
        <taxon>Clostridiaceae</taxon>
        <taxon>Lactonifactor</taxon>
    </lineage>
</organism>
<gene>
    <name evidence="15" type="ORF">SAMN02745158_00063</name>
</gene>
<dbReference type="PROSITE" id="PS50035">
    <property type="entry name" value="PLD"/>
    <property type="match status" value="2"/>
</dbReference>
<feature type="transmembrane region" description="Helical" evidence="13">
    <location>
        <begin position="12"/>
        <end position="36"/>
    </location>
</feature>
<comment type="subcellular location">
    <subcellularLocation>
        <location evidence="1">Cell membrane</location>
        <topology evidence="1">Multi-pass membrane protein</topology>
    </subcellularLocation>
</comment>
<protein>
    <recommendedName>
        <fullName evidence="12">Cardiolipin synthase</fullName>
        <ecNumber evidence="12">2.7.8.-</ecNumber>
    </recommendedName>
</protein>
<evidence type="ECO:0000256" key="12">
    <source>
        <dbReference type="NCBIfam" id="TIGR04265"/>
    </source>
</evidence>
<accession>A0A1M4SDX6</accession>
<name>A0A1M4SDX6_9CLOT</name>
<evidence type="ECO:0000313" key="16">
    <source>
        <dbReference type="Proteomes" id="UP000184245"/>
    </source>
</evidence>
<dbReference type="PANTHER" id="PTHR21248:SF22">
    <property type="entry name" value="PHOSPHOLIPASE D"/>
    <property type="match status" value="1"/>
</dbReference>
<evidence type="ECO:0000259" key="14">
    <source>
        <dbReference type="PROSITE" id="PS50035"/>
    </source>
</evidence>
<dbReference type="AlphaFoldDB" id="A0A1M4SDX6"/>
<dbReference type="EC" id="2.7.8.-" evidence="12"/>
<evidence type="ECO:0000256" key="10">
    <source>
        <dbReference type="ARBA" id="ARBA00023209"/>
    </source>
</evidence>
<sequence>MEESKKGIKGIIFGRTIVVILAILLQLFALFAAFLWLRDDVFYVYGGFTVIGFAVLLHIVNKRGNPDFKLVWMIPVLIVPVFGALFYIYMELQPGTKLMYRRLRLLSASTREYVVQDRDVQEELEGISPEMGHLASYLYQYDNCPVYKNTDVTYFPLGEDKYEAMLRELKRAEKFIFMEYFIVEEGIMWNSILEILKEKVREGVEVRFLYDGMCSLALMPYHYPDHLKAMGIQCKMFAPIKAFFSSHYNNRDHRKILVIDGKTAFTGGVNLADEYINQKVRFGHWKDTAVMLRGDAAKSFTFMFLEMWNVDTLREENYKAYIVPAHKGPANDGFVIPYGVVPFGSERVGKRVYLDILNTAKTYVHIMTPYLILDQEMIMALTYAAKRGIEVKIIMPHIPDKKTAFALAKTYYNELIEAGVEIYEYTPGFVHAKVFTSDNEKAVVGTINMDYRSLYLHFECAAFLYRHKEICQVEQDFQDTLKKCRQIALEDYKKLGVFVRLEGKILRLFAPLM</sequence>
<evidence type="ECO:0000256" key="13">
    <source>
        <dbReference type="SAM" id="Phobius"/>
    </source>
</evidence>
<keyword evidence="10" id="KW-0594">Phospholipid biosynthesis</keyword>
<evidence type="ECO:0000256" key="1">
    <source>
        <dbReference type="ARBA" id="ARBA00004651"/>
    </source>
</evidence>
<dbReference type="Pfam" id="PF13396">
    <property type="entry name" value="PLDc_N"/>
    <property type="match status" value="1"/>
</dbReference>